<feature type="domain" description="Lantibiotic dehydratase N-terminal" evidence="1">
    <location>
        <begin position="35"/>
        <end position="682"/>
    </location>
</feature>
<dbReference type="Proteomes" id="UP000280066">
    <property type="component" value="Unassembled WGS sequence"/>
</dbReference>
<dbReference type="EMBL" id="RWIS01000001">
    <property type="protein sequence ID" value="RSK37519.1"/>
    <property type="molecule type" value="Genomic_DNA"/>
</dbReference>
<name>A0A3R9PGH6_9BACT</name>
<evidence type="ECO:0000313" key="3">
    <source>
        <dbReference type="EMBL" id="RSK37519.1"/>
    </source>
</evidence>
<evidence type="ECO:0000259" key="1">
    <source>
        <dbReference type="Pfam" id="PF04738"/>
    </source>
</evidence>
<reference evidence="3 4" key="1">
    <citation type="submission" date="2018-12" db="EMBL/GenBank/DDBJ databases">
        <authorList>
            <person name="Feng G."/>
            <person name="Zhu H."/>
        </authorList>
    </citation>
    <scope>NUCLEOTIDE SEQUENCE [LARGE SCALE GENOMIC DNA]</scope>
    <source>
        <strain evidence="3 4">9PBR-2</strain>
    </source>
</reference>
<dbReference type="Pfam" id="PF04738">
    <property type="entry name" value="Lant_dehydr_N"/>
    <property type="match status" value="1"/>
</dbReference>
<accession>A0A3R9PGH6</accession>
<dbReference type="InterPro" id="IPR006827">
    <property type="entry name" value="Lant_deHydtase_N"/>
</dbReference>
<evidence type="ECO:0008006" key="5">
    <source>
        <dbReference type="Google" id="ProtNLM"/>
    </source>
</evidence>
<organism evidence="3 4">
    <name type="scientific">Hymenobacter metallilatus</name>
    <dbReference type="NCBI Taxonomy" id="2493666"/>
    <lineage>
        <taxon>Bacteria</taxon>
        <taxon>Pseudomonadati</taxon>
        <taxon>Bacteroidota</taxon>
        <taxon>Cytophagia</taxon>
        <taxon>Cytophagales</taxon>
        <taxon>Hymenobacteraceae</taxon>
        <taxon>Hymenobacter</taxon>
    </lineage>
</organism>
<dbReference type="NCBIfam" id="TIGR03891">
    <property type="entry name" value="thiopep_ocin"/>
    <property type="match status" value="1"/>
</dbReference>
<dbReference type="InterPro" id="IPR023809">
    <property type="entry name" value="Thiopep_bacteriocin_synth_dom"/>
</dbReference>
<dbReference type="RefSeq" id="WP_125426347.1">
    <property type="nucleotide sequence ID" value="NZ_RWIS01000001.1"/>
</dbReference>
<feature type="domain" description="Thiopeptide-type bacteriocin biosynthesis" evidence="2">
    <location>
        <begin position="757"/>
        <end position="1018"/>
    </location>
</feature>
<protein>
    <recommendedName>
        <fullName evidence="5">Lantibiotic dehydratase</fullName>
    </recommendedName>
</protein>
<dbReference type="OrthoDB" id="1273722at2"/>
<gene>
    <name evidence="3" type="ORF">EI290_02400</name>
</gene>
<dbReference type="AlphaFoldDB" id="A0A3R9PGH6"/>
<keyword evidence="4" id="KW-1185">Reference proteome</keyword>
<evidence type="ECO:0000259" key="2">
    <source>
        <dbReference type="Pfam" id="PF14028"/>
    </source>
</evidence>
<evidence type="ECO:0000313" key="4">
    <source>
        <dbReference type="Proteomes" id="UP000280066"/>
    </source>
</evidence>
<dbReference type="Pfam" id="PF14028">
    <property type="entry name" value="Lant_dehydr_C"/>
    <property type="match status" value="1"/>
</dbReference>
<sequence length="1027" mass="114461">MKTLYHFHPQLVLRAPAYPFTTQFSPARIEQLLTDAHFMEAIYLASPALYEECRRWQRGELTEPRKIEKLRHTLTRYYTRSTSRSTPFGLFAGCTLAEWGPQSHVELTTAEAGTRHTRLDMQFLCALARQLAAHPEVGPRLRYRPNSSLYHAGEEIRYVEQQVVAGELVHQISAVAASPPLLQVLAAAQAGVRLPELVAVLAPDEAEQAEAAAFLEALIEAQVLESELEPNVTGEEFLRRIQAVLAGLLAETPSAELHAIAAVLDATQQQLEALDQAGTNPAAAYEQITANLATLGVPIEPGKLFQTDAVPGTAGPATLDAGLQPQLLEALEVLTYLAAPAHSPRLDDFTRRFQARYEDREVPLLEALDNESGLSYSEYGQSRYSPLVHDLVVESTAPHEAAPPRTPARRYLYQKLRAAEQARQYTIEITLEELRHQGLHPLPLPLPPSVSVLFRPAGAGQVVLESVGGSSAVNLLGRFAHADARIAELVEQVTRLEQAHNPAVVFAEIAHLPSGRTGNILRRPCFRALEIPYLARSGSAAQAPVQELTVAVQHGELVLRHRRTGQRVVPRLSTAHNYTRQALPVYQFLCDLQTQGLQPHLAFSWTAIATDAKFLPRLTYRAVVLALAAWQLEPADVQPLLQATPAELPACWQAFRALWQLPRFFTLADGDNELLVDADNELLLRVWLEAVRQRTTIRLKEFLFDPATSPVRNAAGEGYAAQCIALLVRQQPCYLPASPVLPPAAAVPREFALGSEWLYYKLYCGQLVADRVLLDAIRPLAAELQARGLVDHWFFIRYADPDNHLRVRWHLPRPEQVGEVIGLMEHYLHPFRATNAVWRVQTDTYRRELERYGSLSMMASEALFHYQSEALLEAIAQAQLQEEPPESWLWGLATTDELLTAFGYSLPRKLALLQKMRDSFAQEFGLDSTLKRQLDAKFRQARPAISQVLDAAGAGLLPLPAALTSIAQQLLALENAGQLEVPLDSLLASYVHMLLNRLVPAEARLHELVLYDFLFRYYQSQQARQRV</sequence>
<proteinExistence type="predicted"/>
<comment type="caution">
    <text evidence="3">The sequence shown here is derived from an EMBL/GenBank/DDBJ whole genome shotgun (WGS) entry which is preliminary data.</text>
</comment>